<dbReference type="EMBL" id="QUTC01004451">
    <property type="protein sequence ID" value="RHY64504.1"/>
    <property type="molecule type" value="Genomic_DNA"/>
</dbReference>
<dbReference type="SMART" id="SM00020">
    <property type="entry name" value="Tryp_SPc"/>
    <property type="match status" value="1"/>
</dbReference>
<keyword evidence="1 5" id="KW-0732">Signal</keyword>
<dbReference type="Gene3D" id="2.40.10.10">
    <property type="entry name" value="Trypsin-like serine proteases"/>
    <property type="match status" value="2"/>
</dbReference>
<evidence type="ECO:0000313" key="7">
    <source>
        <dbReference type="EMBL" id="RHY08240.1"/>
    </source>
</evidence>
<feature type="chain" id="PRO_5035662970" description="Peptidase S1 domain-containing protein" evidence="5">
    <location>
        <begin position="21"/>
        <end position="242"/>
    </location>
</feature>
<comment type="caution">
    <text evidence="8">The sequence shown here is derived from an EMBL/GenBank/DDBJ whole genome shotgun (WGS) entry which is preliminary data.</text>
</comment>
<dbReference type="InterPro" id="IPR050430">
    <property type="entry name" value="Peptidase_S1"/>
</dbReference>
<evidence type="ECO:0000313" key="14">
    <source>
        <dbReference type="Proteomes" id="UP000286510"/>
    </source>
</evidence>
<dbReference type="GO" id="GO:0006508">
    <property type="term" value="P:proteolysis"/>
    <property type="evidence" value="ECO:0007669"/>
    <property type="project" value="InterPro"/>
</dbReference>
<gene>
    <name evidence="10" type="ORF">DYB26_003404</name>
    <name evidence="9" type="ORF">DYB31_003522</name>
    <name evidence="7" type="ORF">DYB36_005291</name>
    <name evidence="8" type="ORF">DYB38_005575</name>
</gene>
<feature type="domain" description="Peptidase S1" evidence="6">
    <location>
        <begin position="17"/>
        <end position="239"/>
    </location>
</feature>
<dbReference type="Proteomes" id="UP000286510">
    <property type="component" value="Unassembled WGS sequence"/>
</dbReference>
<dbReference type="EMBL" id="QUSZ01005786">
    <property type="protein sequence ID" value="RHY08240.1"/>
    <property type="molecule type" value="Genomic_DNA"/>
</dbReference>
<dbReference type="AlphaFoldDB" id="A0A397DFS0"/>
<dbReference type="PANTHER" id="PTHR24276">
    <property type="entry name" value="POLYSERASE-RELATED"/>
    <property type="match status" value="1"/>
</dbReference>
<dbReference type="Pfam" id="PF00089">
    <property type="entry name" value="Trypsin"/>
    <property type="match status" value="1"/>
</dbReference>
<accession>A0A397DFS0</accession>
<keyword evidence="3" id="KW-1015">Disulfide bond</keyword>
<evidence type="ECO:0000256" key="5">
    <source>
        <dbReference type="SAM" id="SignalP"/>
    </source>
</evidence>
<evidence type="ECO:0000259" key="6">
    <source>
        <dbReference type="PROSITE" id="PS50240"/>
    </source>
</evidence>
<proteinExistence type="predicted"/>
<evidence type="ECO:0000313" key="11">
    <source>
        <dbReference type="Proteomes" id="UP000265427"/>
    </source>
</evidence>
<keyword evidence="4" id="KW-0325">Glycoprotein</keyword>
<dbReference type="EMBL" id="QUTF01010603">
    <property type="protein sequence ID" value="RHZ31559.1"/>
    <property type="molecule type" value="Genomic_DNA"/>
</dbReference>
<evidence type="ECO:0000256" key="2">
    <source>
        <dbReference type="ARBA" id="ARBA00023026"/>
    </source>
</evidence>
<evidence type="ECO:0000256" key="4">
    <source>
        <dbReference type="ARBA" id="ARBA00023180"/>
    </source>
</evidence>
<evidence type="ECO:0000256" key="3">
    <source>
        <dbReference type="ARBA" id="ARBA00023157"/>
    </source>
</evidence>
<protein>
    <recommendedName>
        <fullName evidence="6">Peptidase S1 domain-containing protein</fullName>
    </recommendedName>
</protein>
<dbReference type="InterPro" id="IPR001254">
    <property type="entry name" value="Trypsin_dom"/>
</dbReference>
<dbReference type="PROSITE" id="PS50240">
    <property type="entry name" value="TRYPSIN_DOM"/>
    <property type="match status" value="1"/>
</dbReference>
<evidence type="ECO:0000313" key="13">
    <source>
        <dbReference type="Proteomes" id="UP000266196"/>
    </source>
</evidence>
<dbReference type="VEuPathDB" id="FungiDB:H257_18731"/>
<dbReference type="EMBL" id="QUTE01011577">
    <property type="protein sequence ID" value="RHZ09371.1"/>
    <property type="molecule type" value="Genomic_DNA"/>
</dbReference>
<dbReference type="SUPFAM" id="SSF50494">
    <property type="entry name" value="Trypsin-like serine proteases"/>
    <property type="match status" value="1"/>
</dbReference>
<dbReference type="InterPro" id="IPR043504">
    <property type="entry name" value="Peptidase_S1_PA_chymotrypsin"/>
</dbReference>
<dbReference type="InterPro" id="IPR009003">
    <property type="entry name" value="Peptidase_S1_PA"/>
</dbReference>
<sequence length="242" mass="27005">MQKLVWPAAVAAITALVVNAHLAGFQNAKMTTYMAQLRVSAEAPMICQGILIDANFALFTRACTKLYEEDFKGSMVLVGASRFNGEPDDGEWIRVHKYYYCPDHAMDLAMVQFARTSNYTPVQILWNDVAPGKVVWLRGWFLANSDKSLNRLVETTVQVTPNGECQVKHNRNIYDHQVCGDNDSIDKCSSFILGSLITEIRGRDFLVGTLTTGNCESKPVYEVFTRLSASRSFIEPFLCNGA</sequence>
<evidence type="ECO:0000313" key="8">
    <source>
        <dbReference type="EMBL" id="RHY64504.1"/>
    </source>
</evidence>
<reference evidence="11 12" key="1">
    <citation type="submission" date="2018-08" db="EMBL/GenBank/DDBJ databases">
        <title>Aphanomyces genome sequencing and annotation.</title>
        <authorList>
            <person name="Minardi D."/>
            <person name="Oidtmann B."/>
            <person name="Van Der Giezen M."/>
            <person name="Studholme D.J."/>
        </authorList>
    </citation>
    <scope>NUCLEOTIDE SEQUENCE [LARGE SCALE GENOMIC DNA]</scope>
    <source>
        <strain evidence="9 13">197901</strain>
        <strain evidence="10 14">FDL457</strain>
        <strain evidence="7 11">Kv</strain>
        <strain evidence="8 12">SA</strain>
    </source>
</reference>
<evidence type="ECO:0000313" key="9">
    <source>
        <dbReference type="EMBL" id="RHZ09371.1"/>
    </source>
</evidence>
<dbReference type="Proteomes" id="UP000265716">
    <property type="component" value="Unassembled WGS sequence"/>
</dbReference>
<dbReference type="GO" id="GO:0004252">
    <property type="term" value="F:serine-type endopeptidase activity"/>
    <property type="evidence" value="ECO:0007669"/>
    <property type="project" value="InterPro"/>
</dbReference>
<name>A0A397DFS0_APHAT</name>
<dbReference type="PANTHER" id="PTHR24276:SF98">
    <property type="entry name" value="FI18310P1-RELATED"/>
    <property type="match status" value="1"/>
</dbReference>
<evidence type="ECO:0000313" key="12">
    <source>
        <dbReference type="Proteomes" id="UP000265716"/>
    </source>
</evidence>
<evidence type="ECO:0000313" key="10">
    <source>
        <dbReference type="EMBL" id="RHZ31559.1"/>
    </source>
</evidence>
<organism evidence="8 12">
    <name type="scientific">Aphanomyces astaci</name>
    <name type="common">Crayfish plague agent</name>
    <dbReference type="NCBI Taxonomy" id="112090"/>
    <lineage>
        <taxon>Eukaryota</taxon>
        <taxon>Sar</taxon>
        <taxon>Stramenopiles</taxon>
        <taxon>Oomycota</taxon>
        <taxon>Saprolegniomycetes</taxon>
        <taxon>Saprolegniales</taxon>
        <taxon>Verrucalvaceae</taxon>
        <taxon>Aphanomyces</taxon>
    </lineage>
</organism>
<evidence type="ECO:0000256" key="1">
    <source>
        <dbReference type="ARBA" id="ARBA00022729"/>
    </source>
</evidence>
<feature type="signal peptide" evidence="5">
    <location>
        <begin position="1"/>
        <end position="20"/>
    </location>
</feature>
<dbReference type="Proteomes" id="UP000266196">
    <property type="component" value="Unassembled WGS sequence"/>
</dbReference>
<keyword evidence="2" id="KW-0843">Virulence</keyword>
<dbReference type="Proteomes" id="UP000265427">
    <property type="component" value="Unassembled WGS sequence"/>
</dbReference>